<evidence type="ECO:0000259" key="4">
    <source>
        <dbReference type="PROSITE" id="PS50995"/>
    </source>
</evidence>
<dbReference type="GO" id="GO:0003700">
    <property type="term" value="F:DNA-binding transcription factor activity"/>
    <property type="evidence" value="ECO:0007669"/>
    <property type="project" value="InterPro"/>
</dbReference>
<dbReference type="InterPro" id="IPR023187">
    <property type="entry name" value="Tscrpt_reg_MarR-type_CS"/>
</dbReference>
<dbReference type="STRING" id="580340.Tlie_1720"/>
<keyword evidence="1" id="KW-0805">Transcription regulation</keyword>
<dbReference type="InterPro" id="IPR036388">
    <property type="entry name" value="WH-like_DNA-bd_sf"/>
</dbReference>
<dbReference type="Proteomes" id="UP000005868">
    <property type="component" value="Chromosome"/>
</dbReference>
<dbReference type="InterPro" id="IPR036390">
    <property type="entry name" value="WH_DNA-bd_sf"/>
</dbReference>
<dbReference type="GO" id="GO:0003677">
    <property type="term" value="F:DNA binding"/>
    <property type="evidence" value="ECO:0007669"/>
    <property type="project" value="UniProtKB-KW"/>
</dbReference>
<dbReference type="eggNOG" id="COG1846">
    <property type="taxonomic scope" value="Bacteria"/>
</dbReference>
<evidence type="ECO:0000256" key="3">
    <source>
        <dbReference type="ARBA" id="ARBA00023163"/>
    </source>
</evidence>
<dbReference type="InterPro" id="IPR000835">
    <property type="entry name" value="HTH_MarR-typ"/>
</dbReference>
<dbReference type="HOGENOM" id="CLU_083287_18_0_0"/>
<dbReference type="SMART" id="SM00347">
    <property type="entry name" value="HTH_MARR"/>
    <property type="match status" value="1"/>
</dbReference>
<dbReference type="AlphaFoldDB" id="G7V8I1"/>
<organism evidence="5 6">
    <name type="scientific">Thermovirga lienii (strain ATCC BAA-1197 / DSM 17291 / Cas60314)</name>
    <dbReference type="NCBI Taxonomy" id="580340"/>
    <lineage>
        <taxon>Bacteria</taxon>
        <taxon>Thermotogati</taxon>
        <taxon>Synergistota</taxon>
        <taxon>Synergistia</taxon>
        <taxon>Synergistales</taxon>
        <taxon>Thermovirgaceae</taxon>
        <taxon>Thermovirga</taxon>
    </lineage>
</organism>
<keyword evidence="2" id="KW-0238">DNA-binding</keyword>
<dbReference type="PANTHER" id="PTHR42756:SF2">
    <property type="entry name" value="MARR FAMILY REGULATORY PROTEIN"/>
    <property type="match status" value="1"/>
</dbReference>
<dbReference type="Pfam" id="PF12802">
    <property type="entry name" value="MarR_2"/>
    <property type="match status" value="1"/>
</dbReference>
<dbReference type="KEGG" id="tli:Tlie_1720"/>
<evidence type="ECO:0000256" key="2">
    <source>
        <dbReference type="ARBA" id="ARBA00023125"/>
    </source>
</evidence>
<protein>
    <submittedName>
        <fullName evidence="5">Transcriptional regulator, MarR family</fullName>
    </submittedName>
</protein>
<keyword evidence="6" id="KW-1185">Reference proteome</keyword>
<evidence type="ECO:0000256" key="1">
    <source>
        <dbReference type="ARBA" id="ARBA00023015"/>
    </source>
</evidence>
<reference evidence="5 6" key="2">
    <citation type="journal article" date="2012" name="Stand. Genomic Sci.">
        <title>Genome sequence of the moderately thermophilic, amino-acid-degrading and sulfur-reducing bacterium Thermovirga lienii type strain (Cas60314(T)).</title>
        <authorList>
            <person name="Goker M."/>
            <person name="Saunders E."/>
            <person name="Lapidus A."/>
            <person name="Nolan M."/>
            <person name="Lucas S."/>
            <person name="Hammon N."/>
            <person name="Deshpande S."/>
            <person name="Cheng J.F."/>
            <person name="Han C."/>
            <person name="Tapia R."/>
            <person name="Goodwin L.A."/>
            <person name="Pitluck S."/>
            <person name="Liolios K."/>
            <person name="Mavromatis K."/>
            <person name="Pagani I."/>
            <person name="Ivanova N."/>
            <person name="Mikhailova N."/>
            <person name="Pati A."/>
            <person name="Chen A."/>
            <person name="Palaniappan K."/>
            <person name="Land M."/>
            <person name="Chang Y.J."/>
            <person name="Jeffries C.D."/>
            <person name="Brambilla E.M."/>
            <person name="Rohde M."/>
            <person name="Spring S."/>
            <person name="Detter J.C."/>
            <person name="Woyke T."/>
            <person name="Bristow J."/>
            <person name="Eisen J.A."/>
            <person name="Markowitz V."/>
            <person name="Hugenholtz P."/>
            <person name="Kyrpides N.C."/>
            <person name="Klenk H.P."/>
        </authorList>
    </citation>
    <scope>NUCLEOTIDE SEQUENCE [LARGE SCALE GENOMIC DNA]</scope>
    <source>
        <strain evidence="6">ATCC BAA-1197 / DSM 17291 / Cas60314</strain>
    </source>
</reference>
<evidence type="ECO:0000313" key="5">
    <source>
        <dbReference type="EMBL" id="AER67442.1"/>
    </source>
</evidence>
<dbReference type="PROSITE" id="PS50995">
    <property type="entry name" value="HTH_MARR_2"/>
    <property type="match status" value="1"/>
</dbReference>
<feature type="domain" description="HTH marR-type" evidence="4">
    <location>
        <begin position="3"/>
        <end position="135"/>
    </location>
</feature>
<name>G7V8I1_THELD</name>
<dbReference type="PRINTS" id="PR00598">
    <property type="entry name" value="HTHMARR"/>
</dbReference>
<dbReference type="SUPFAM" id="SSF46785">
    <property type="entry name" value="Winged helix' DNA-binding domain"/>
    <property type="match status" value="1"/>
</dbReference>
<evidence type="ECO:0000313" key="6">
    <source>
        <dbReference type="Proteomes" id="UP000005868"/>
    </source>
</evidence>
<accession>G7V8I1</accession>
<dbReference type="EMBL" id="CP003096">
    <property type="protein sequence ID" value="AER67442.1"/>
    <property type="molecule type" value="Genomic_DNA"/>
</dbReference>
<keyword evidence="3" id="KW-0804">Transcription</keyword>
<dbReference type="PROSITE" id="PS01117">
    <property type="entry name" value="HTH_MARR_1"/>
    <property type="match status" value="1"/>
</dbReference>
<sequence>MKDNNIGMLLSIIHRNLSAFMDCSIPAEGIGHGQKRLLIEIALNPGRTQEELSELLLKDKTTIARAIKGLEEHGYVRKERNSKDKREFLLYPTEKGLTVLPFALKARSKALMELTKGFTDEEYCLLENFLCRVAENAVNLRKSSAPHL</sequence>
<proteinExistence type="predicted"/>
<gene>
    <name evidence="5" type="ordered locus">Tlie_1720</name>
</gene>
<dbReference type="PANTHER" id="PTHR42756">
    <property type="entry name" value="TRANSCRIPTIONAL REGULATOR, MARR"/>
    <property type="match status" value="1"/>
</dbReference>
<reference evidence="6" key="1">
    <citation type="submission" date="2011-10" db="EMBL/GenBank/DDBJ databases">
        <title>The complete genome of chromosome of Thermovirga lienii DSM 17291.</title>
        <authorList>
            <consortium name="US DOE Joint Genome Institute (JGI-PGF)"/>
            <person name="Lucas S."/>
            <person name="Copeland A."/>
            <person name="Lapidus A."/>
            <person name="Glavina del Rio T."/>
            <person name="Dalin E."/>
            <person name="Tice H."/>
            <person name="Bruce D."/>
            <person name="Goodwin L."/>
            <person name="Pitluck S."/>
            <person name="Peters L."/>
            <person name="Mikhailova N."/>
            <person name="Saunders E."/>
            <person name="Kyrpides N."/>
            <person name="Mavromatis K."/>
            <person name="Ivanova N."/>
            <person name="Last F.I."/>
            <person name="Brettin T."/>
            <person name="Detter J.C."/>
            <person name="Han C."/>
            <person name="Larimer F."/>
            <person name="Land M."/>
            <person name="Hauser L."/>
            <person name="Markowitz V."/>
            <person name="Cheng J.-F."/>
            <person name="Hugenholtz P."/>
            <person name="Woyke T."/>
            <person name="Wu D."/>
            <person name="Spring S."/>
            <person name="Schroeder M."/>
            <person name="Brambilla E.-M."/>
            <person name="Klenk H.-P."/>
            <person name="Eisen J.A."/>
        </authorList>
    </citation>
    <scope>NUCLEOTIDE SEQUENCE [LARGE SCALE GENOMIC DNA]</scope>
    <source>
        <strain evidence="6">ATCC BAA-1197 / DSM 17291 / Cas60314</strain>
    </source>
</reference>
<dbReference type="OrthoDB" id="369628at2"/>
<dbReference type="Gene3D" id="1.10.10.10">
    <property type="entry name" value="Winged helix-like DNA-binding domain superfamily/Winged helix DNA-binding domain"/>
    <property type="match status" value="1"/>
</dbReference>